<dbReference type="Proteomes" id="UP000824109">
    <property type="component" value="Unassembled WGS sequence"/>
</dbReference>
<comment type="caution">
    <text evidence="1">The sequence shown here is derived from an EMBL/GenBank/DDBJ whole genome shotgun (WGS) entry which is preliminary data.</text>
</comment>
<proteinExistence type="predicted"/>
<protein>
    <recommendedName>
        <fullName evidence="3">IraD/Gp25-like domain-containing protein</fullName>
    </recommendedName>
</protein>
<reference evidence="1" key="1">
    <citation type="submission" date="2020-10" db="EMBL/GenBank/DDBJ databases">
        <authorList>
            <person name="Gilroy R."/>
        </authorList>
    </citation>
    <scope>NUCLEOTIDE SEQUENCE</scope>
    <source>
        <strain evidence="1">USAMLcec3-3695</strain>
    </source>
</reference>
<sequence length="93" mass="10499">MLETEITNSTMTEEAAALLMENIKFFIRTPKGSLPLMRGYGFDYSIIDEPFQIFRTKATVDIVTGIRNYYGVTLNTIDIKADENGNITIKISI</sequence>
<reference evidence="1" key="2">
    <citation type="journal article" date="2021" name="PeerJ">
        <title>Extensive microbial diversity within the chicken gut microbiome revealed by metagenomics and culture.</title>
        <authorList>
            <person name="Gilroy R."/>
            <person name="Ravi A."/>
            <person name="Getino M."/>
            <person name="Pursley I."/>
            <person name="Horton D.L."/>
            <person name="Alikhan N.F."/>
            <person name="Baker D."/>
            <person name="Gharbi K."/>
            <person name="Hall N."/>
            <person name="Watson M."/>
            <person name="Adriaenssens E.M."/>
            <person name="Foster-Nyarko E."/>
            <person name="Jarju S."/>
            <person name="Secka A."/>
            <person name="Antonio M."/>
            <person name="Oren A."/>
            <person name="Chaudhuri R.R."/>
            <person name="La Ragione R."/>
            <person name="Hildebrand F."/>
            <person name="Pallen M.J."/>
        </authorList>
    </citation>
    <scope>NUCLEOTIDE SEQUENCE</scope>
    <source>
        <strain evidence="1">USAMLcec3-3695</strain>
    </source>
</reference>
<evidence type="ECO:0008006" key="3">
    <source>
        <dbReference type="Google" id="ProtNLM"/>
    </source>
</evidence>
<organism evidence="1 2">
    <name type="scientific">Candidatus Ornithomonoglobus merdipullorum</name>
    <dbReference type="NCBI Taxonomy" id="2840895"/>
    <lineage>
        <taxon>Bacteria</taxon>
        <taxon>Bacillati</taxon>
        <taxon>Bacillota</taxon>
        <taxon>Clostridia</taxon>
        <taxon>Candidatus Ornithomonoglobus</taxon>
    </lineage>
</organism>
<dbReference type="AlphaFoldDB" id="A0A9D1SE24"/>
<name>A0A9D1SE24_9FIRM</name>
<accession>A0A9D1SE24</accession>
<evidence type="ECO:0000313" key="2">
    <source>
        <dbReference type="Proteomes" id="UP000824109"/>
    </source>
</evidence>
<evidence type="ECO:0000313" key="1">
    <source>
        <dbReference type="EMBL" id="HIU56198.1"/>
    </source>
</evidence>
<dbReference type="EMBL" id="DVNB01000002">
    <property type="protein sequence ID" value="HIU56198.1"/>
    <property type="molecule type" value="Genomic_DNA"/>
</dbReference>
<gene>
    <name evidence="1" type="ORF">IAA61_00125</name>
</gene>